<dbReference type="Proteomes" id="UP000001549">
    <property type="component" value="Chromosome"/>
</dbReference>
<dbReference type="KEGG" id="fsy:FsymDg_2916"/>
<proteinExistence type="predicted"/>
<reference evidence="1 2" key="1">
    <citation type="submission" date="2011-05" db="EMBL/GenBank/DDBJ databases">
        <title>Complete sequence of chromosome of Frankia symbiont of Datisca glomerata.</title>
        <authorList>
            <consortium name="US DOE Joint Genome Institute"/>
            <person name="Lucas S."/>
            <person name="Han J."/>
            <person name="Lapidus A."/>
            <person name="Cheng J.-F."/>
            <person name="Goodwin L."/>
            <person name="Pitluck S."/>
            <person name="Peters L."/>
            <person name="Mikhailova N."/>
            <person name="Chertkov O."/>
            <person name="Teshima H."/>
            <person name="Han C."/>
            <person name="Tapia R."/>
            <person name="Land M."/>
            <person name="Hauser L."/>
            <person name="Kyrpides N."/>
            <person name="Ivanova N."/>
            <person name="Pagani I."/>
            <person name="Berry A."/>
            <person name="Pawlowski K."/>
            <person name="Persson T."/>
            <person name="Vanden Heuvel B."/>
            <person name="Benson D."/>
            <person name="Woyke T."/>
        </authorList>
    </citation>
    <scope>NUCLEOTIDE SEQUENCE [LARGE SCALE GENOMIC DNA]</scope>
    <source>
        <strain evidence="2">4085684</strain>
    </source>
</reference>
<protein>
    <submittedName>
        <fullName evidence="1">Uncharacterized protein</fullName>
    </submittedName>
</protein>
<evidence type="ECO:0000313" key="2">
    <source>
        <dbReference type="Proteomes" id="UP000001549"/>
    </source>
</evidence>
<sequence length="148" mass="16832">METATAQQIHNQLIRVLRRGGRPAELITYAPEFVDLVWPAEAGMPRQAIHDRALRAHRMLTAAVAAMEQPHSEAIGIMLCLWPGTLGLTLDQRRERAARLFGIQSDTFRRSAHEGRLVLNLSLEIYQRVRDRHDRRRTLPTADHDGAL</sequence>
<dbReference type="HOGENOM" id="CLU_147289_0_0_11"/>
<name>F8B6N1_9ACTN</name>
<evidence type="ECO:0000313" key="1">
    <source>
        <dbReference type="EMBL" id="AEH10241.1"/>
    </source>
</evidence>
<dbReference type="EMBL" id="CP002801">
    <property type="protein sequence ID" value="AEH10241.1"/>
    <property type="molecule type" value="Genomic_DNA"/>
</dbReference>
<dbReference type="AlphaFoldDB" id="F8B6N1"/>
<organism evidence="1 2">
    <name type="scientific">Candidatus Protofrankia datiscae</name>
    <dbReference type="NCBI Taxonomy" id="2716812"/>
    <lineage>
        <taxon>Bacteria</taxon>
        <taxon>Bacillati</taxon>
        <taxon>Actinomycetota</taxon>
        <taxon>Actinomycetes</taxon>
        <taxon>Frankiales</taxon>
        <taxon>Frankiaceae</taxon>
        <taxon>Protofrankia</taxon>
    </lineage>
</organism>
<accession>F8B6N1</accession>
<keyword evidence="2" id="KW-1185">Reference proteome</keyword>
<gene>
    <name evidence="1" type="ordered locus">FsymDg_2916</name>
</gene>